<evidence type="ECO:0000256" key="9">
    <source>
        <dbReference type="ARBA" id="ARBA00022895"/>
    </source>
</evidence>
<dbReference type="PRINTS" id="PR01365">
    <property type="entry name" value="TELOMERASERT"/>
</dbReference>
<dbReference type="PANTHER" id="PTHR12066:SF0">
    <property type="entry name" value="TELOMERASE REVERSE TRANSCRIPTASE"/>
    <property type="match status" value="1"/>
</dbReference>
<protein>
    <recommendedName>
        <fullName evidence="3 13">Telomerase reverse transcriptase</fullName>
        <ecNumber evidence="2 13">2.7.7.49</ecNumber>
    </recommendedName>
    <alternativeName>
        <fullName evidence="13">Telomerase catalytic subunit</fullName>
    </alternativeName>
</protein>
<dbReference type="EMBL" id="JAZHXI010000004">
    <property type="protein sequence ID" value="KAL2072875.1"/>
    <property type="molecule type" value="Genomic_DNA"/>
</dbReference>
<keyword evidence="11 13" id="KW-0539">Nucleus</keyword>
<dbReference type="Pfam" id="PF00078">
    <property type="entry name" value="RVT_1"/>
    <property type="match status" value="1"/>
</dbReference>
<dbReference type="Pfam" id="PF12009">
    <property type="entry name" value="Telomerase_RBD"/>
    <property type="match status" value="1"/>
</dbReference>
<dbReference type="InterPro" id="IPR003545">
    <property type="entry name" value="Telomerase_RT"/>
</dbReference>
<evidence type="ECO:0000256" key="4">
    <source>
        <dbReference type="ARBA" id="ARBA00022454"/>
    </source>
</evidence>
<keyword evidence="17" id="KW-1185">Reference proteome</keyword>
<proteinExistence type="inferred from homology"/>
<evidence type="ECO:0000313" key="16">
    <source>
        <dbReference type="EMBL" id="KAL2072875.1"/>
    </source>
</evidence>
<evidence type="ECO:0000313" key="17">
    <source>
        <dbReference type="Proteomes" id="UP001595075"/>
    </source>
</evidence>
<evidence type="ECO:0000259" key="15">
    <source>
        <dbReference type="PROSITE" id="PS50878"/>
    </source>
</evidence>
<comment type="function">
    <text evidence="13">Telomerase is a ribonucleoprotein enzyme essential for the replication of chromosome termini in most eukaryotes. It elongates telomeres. It is a reverse transcriptase that adds simple sequence repeats to chromosome ends by copying a template sequence within the RNA component of the enzyme.</text>
</comment>
<dbReference type="InterPro" id="IPR000477">
    <property type="entry name" value="RT_dom"/>
</dbReference>
<dbReference type="CDD" id="cd01648">
    <property type="entry name" value="TERT"/>
    <property type="match status" value="1"/>
</dbReference>
<organism evidence="16 17">
    <name type="scientific">Oculimacula yallundae</name>
    <dbReference type="NCBI Taxonomy" id="86028"/>
    <lineage>
        <taxon>Eukaryota</taxon>
        <taxon>Fungi</taxon>
        <taxon>Dikarya</taxon>
        <taxon>Ascomycota</taxon>
        <taxon>Pezizomycotina</taxon>
        <taxon>Leotiomycetes</taxon>
        <taxon>Helotiales</taxon>
        <taxon>Ploettnerulaceae</taxon>
        <taxon>Oculimacula</taxon>
    </lineage>
</organism>
<keyword evidence="6 13" id="KW-0548">Nucleotidyltransferase</keyword>
<comment type="similarity">
    <text evidence="1 13">Belongs to the reverse transcriptase family. Telomerase subfamily.</text>
</comment>
<evidence type="ECO:0000256" key="2">
    <source>
        <dbReference type="ARBA" id="ARBA00012493"/>
    </source>
</evidence>
<evidence type="ECO:0000256" key="12">
    <source>
        <dbReference type="ARBA" id="ARBA00048173"/>
    </source>
</evidence>
<gene>
    <name evidence="16" type="ORF">VTL71DRAFT_12218</name>
</gene>
<keyword evidence="9 13" id="KW-0779">Telomere</keyword>
<evidence type="ECO:0000256" key="5">
    <source>
        <dbReference type="ARBA" id="ARBA00022679"/>
    </source>
</evidence>
<evidence type="ECO:0000256" key="6">
    <source>
        <dbReference type="ARBA" id="ARBA00022695"/>
    </source>
</evidence>
<dbReference type="Gene3D" id="3.30.70.2630">
    <property type="match status" value="1"/>
</dbReference>
<keyword evidence="8 13" id="KW-0460">Magnesium</keyword>
<name>A0ABR4CSE8_9HELO</name>
<evidence type="ECO:0000256" key="13">
    <source>
        <dbReference type="RuleBase" id="RU365061"/>
    </source>
</evidence>
<keyword evidence="5 13" id="KW-0808">Transferase</keyword>
<evidence type="ECO:0000256" key="8">
    <source>
        <dbReference type="ARBA" id="ARBA00022842"/>
    </source>
</evidence>
<sequence>MPGKRKRKRSAKGEGDQKRQKTSSNSPLAVKESLLARYYPQVLSLKEYLLSKLPKTSKIRRKKINSVGKKPDDKKSEQNLARFLDETLVGVSKFNEVSQEERWKQWSTFSQRSADDSVSFANLSGVGTFSQAEIVDFAVWLLFSKAPHGKTQHLLCQGFRKDVSHRTINQGDNAGSSIPGIISTYPNSHVTEMKARPWPQILMLLGKDGEKGMIDLVLDCGIFLAVENSHGAFNQLSGLPLSELSISPQNPVITKNTTGALRSPSSISFVRNRMLYARAALNAKREVSFGLRHIHVLNRYPLPRTSADDQSISPHTIQVMMYIFPRQFGLHNVFTKHVDPRQTVQPFKDYTLREDEIKTKFNTKDPKIPKRLRGKAIDLVRKLQIRHSRCPYKLLLEHYCPISDTRSRMTDVESSIGSSSKFKTQVSTISEATPASIETSNLITIPPKKPSMMNHATPTANVFAFCRAVLSRLIPDEFWGSGNVKRHNLKIFHQNIDKFIELRRFESLSLHEVTQGLKITAIEWLSPPRIGGKTSQTDIYKRWEIFHEFLYYIFDSILIPLIRSNFHVTESNIHRYRLFYFRHDVWKSLAEPALASLKVTMFEEVKLEKAQKLLDSRSLGFSQIRLLPKETGVRPIMNLRRRALKKGYNNMNILGPSINSVLAPVYNVLSLEKTTNPSRLGSTLFSVGDLYHKLAAFKSQLPKSHGPLYFAKLDVTSAFDTIPQSAILALIRALPTSSSYRISKHTTHKPGDNHLSDSTAKPIRKWTSLAHFPDDFATFPEQLSDSLAQGKKNTIFTSSIVSQFRDRDEILALLDEHITRNMVKIGKRFYRQKKGIPQGSVLSSLLCNYFYADLEARHLSFLNTGNNNNNKPGESLLLRLIDDFLLITTNQGHAKRFLEVMHEGVPEYGVTVNPEKTLVNFEVVVKDRKVKRLVEAGFPYCGSFVDVKTLDVRRDRERRRDMAVQDSLTVEYSRVPGKAFGRKVLNTFKIQAHAMFLDTAFNSLATVKENLSSAFVETATKMWMYGRCLRSSSSGKGVGNKIVIATIEQVINLAFTLMKSKARNPRNVGYKCAINRGEVEWLAINAFREVLRKRQSGYLEVLKWLDERIARLRS</sequence>
<dbReference type="InterPro" id="IPR043502">
    <property type="entry name" value="DNA/RNA_pol_sf"/>
</dbReference>
<dbReference type="PROSITE" id="PS50878">
    <property type="entry name" value="RT_POL"/>
    <property type="match status" value="1"/>
</dbReference>
<evidence type="ECO:0000256" key="10">
    <source>
        <dbReference type="ARBA" id="ARBA00022918"/>
    </source>
</evidence>
<evidence type="ECO:0000256" key="11">
    <source>
        <dbReference type="ARBA" id="ARBA00023242"/>
    </source>
</evidence>
<dbReference type="Gene3D" id="1.10.357.90">
    <property type="match status" value="1"/>
</dbReference>
<evidence type="ECO:0000256" key="14">
    <source>
        <dbReference type="SAM" id="MobiDB-lite"/>
    </source>
</evidence>
<dbReference type="InterPro" id="IPR049139">
    <property type="entry name" value="TERT_C"/>
</dbReference>
<feature type="compositionally biased region" description="Basic residues" evidence="14">
    <location>
        <begin position="1"/>
        <end position="10"/>
    </location>
</feature>
<dbReference type="EC" id="2.7.7.49" evidence="2 13"/>
<evidence type="ECO:0000256" key="3">
    <source>
        <dbReference type="ARBA" id="ARBA00016182"/>
    </source>
</evidence>
<dbReference type="SMART" id="SM00975">
    <property type="entry name" value="Telomerase_RBD"/>
    <property type="match status" value="1"/>
</dbReference>
<dbReference type="PANTHER" id="PTHR12066">
    <property type="entry name" value="TELOMERASE REVERSE TRANSCRIPTASE"/>
    <property type="match status" value="1"/>
</dbReference>
<evidence type="ECO:0000256" key="7">
    <source>
        <dbReference type="ARBA" id="ARBA00022723"/>
    </source>
</evidence>
<comment type="subcellular location">
    <subcellularLocation>
        <location evidence="13">Nucleus</location>
    </subcellularLocation>
    <subcellularLocation>
        <location evidence="13">Chromosome</location>
        <location evidence="13">Telomere</location>
    </subcellularLocation>
</comment>
<keyword evidence="4 13" id="KW-0158">Chromosome</keyword>
<dbReference type="Pfam" id="PF21399">
    <property type="entry name" value="TERT_C"/>
    <property type="match status" value="1"/>
</dbReference>
<reference evidence="16 17" key="1">
    <citation type="journal article" date="2024" name="Commun. Biol.">
        <title>Comparative genomic analysis of thermophilic fungi reveals convergent evolutionary adaptations and gene losses.</title>
        <authorList>
            <person name="Steindorff A.S."/>
            <person name="Aguilar-Pontes M.V."/>
            <person name="Robinson A.J."/>
            <person name="Andreopoulos B."/>
            <person name="LaButti K."/>
            <person name="Kuo A."/>
            <person name="Mondo S."/>
            <person name="Riley R."/>
            <person name="Otillar R."/>
            <person name="Haridas S."/>
            <person name="Lipzen A."/>
            <person name="Grimwood J."/>
            <person name="Schmutz J."/>
            <person name="Clum A."/>
            <person name="Reid I.D."/>
            <person name="Moisan M.C."/>
            <person name="Butler G."/>
            <person name="Nguyen T.T.M."/>
            <person name="Dewar K."/>
            <person name="Conant G."/>
            <person name="Drula E."/>
            <person name="Henrissat B."/>
            <person name="Hansel C."/>
            <person name="Singer S."/>
            <person name="Hutchinson M.I."/>
            <person name="de Vries R.P."/>
            <person name="Natvig D.O."/>
            <person name="Powell A.J."/>
            <person name="Tsang A."/>
            <person name="Grigoriev I.V."/>
        </authorList>
    </citation>
    <scope>NUCLEOTIDE SEQUENCE [LARGE SCALE GENOMIC DNA]</scope>
    <source>
        <strain evidence="16 17">CBS 494.80</strain>
    </source>
</reference>
<comment type="caution">
    <text evidence="16">The sequence shown here is derived from an EMBL/GenBank/DDBJ whole genome shotgun (WGS) entry which is preliminary data.</text>
</comment>
<accession>A0ABR4CSE8</accession>
<dbReference type="SUPFAM" id="SSF56672">
    <property type="entry name" value="DNA/RNA polymerases"/>
    <property type="match status" value="1"/>
</dbReference>
<keyword evidence="10 13" id="KW-0695">RNA-directed DNA polymerase</keyword>
<keyword evidence="7 13" id="KW-0479">Metal-binding</keyword>
<dbReference type="Proteomes" id="UP001595075">
    <property type="component" value="Unassembled WGS sequence"/>
</dbReference>
<dbReference type="InterPro" id="IPR021891">
    <property type="entry name" value="Telomerase_RBD"/>
</dbReference>
<comment type="catalytic activity">
    <reaction evidence="12 13">
        <text>DNA(n) + a 2'-deoxyribonucleoside 5'-triphosphate = DNA(n+1) + diphosphate</text>
        <dbReference type="Rhea" id="RHEA:22508"/>
        <dbReference type="Rhea" id="RHEA-COMP:17339"/>
        <dbReference type="Rhea" id="RHEA-COMP:17340"/>
        <dbReference type="ChEBI" id="CHEBI:33019"/>
        <dbReference type="ChEBI" id="CHEBI:61560"/>
        <dbReference type="ChEBI" id="CHEBI:173112"/>
        <dbReference type="EC" id="2.7.7.49"/>
    </reaction>
</comment>
<feature type="region of interest" description="Disordered" evidence="14">
    <location>
        <begin position="1"/>
        <end position="28"/>
    </location>
</feature>
<feature type="domain" description="Reverse transcriptase" evidence="15">
    <location>
        <begin position="608"/>
        <end position="945"/>
    </location>
</feature>
<evidence type="ECO:0000256" key="1">
    <source>
        <dbReference type="ARBA" id="ARBA00008001"/>
    </source>
</evidence>
<dbReference type="Gene3D" id="1.10.132.70">
    <property type="match status" value="1"/>
</dbReference>